<evidence type="ECO:0000256" key="5">
    <source>
        <dbReference type="ARBA" id="ARBA00035007"/>
    </source>
</evidence>
<dbReference type="SUPFAM" id="SSF51690">
    <property type="entry name" value="Nicotinate/Quinolinate PRTase C-terminal domain-like"/>
    <property type="match status" value="1"/>
</dbReference>
<comment type="caution">
    <text evidence="11">The sequence shown here is derived from an EMBL/GenBank/DDBJ whole genome shotgun (WGS) entry which is preliminary data.</text>
</comment>
<evidence type="ECO:0000256" key="6">
    <source>
        <dbReference type="ARBA" id="ARBA00035024"/>
    </source>
</evidence>
<dbReference type="Gene3D" id="3.20.20.70">
    <property type="entry name" value="Aldolase class I"/>
    <property type="match status" value="1"/>
</dbReference>
<evidence type="ECO:0000259" key="10">
    <source>
        <dbReference type="Pfam" id="PF18127"/>
    </source>
</evidence>
<dbReference type="PANTHER" id="PTHR43816:SF1">
    <property type="entry name" value="NICOTINAMIDE PHOSPHORIBOSYLTRANSFERASE"/>
    <property type="match status" value="1"/>
</dbReference>
<dbReference type="InterPro" id="IPR013785">
    <property type="entry name" value="Aldolase_TIM"/>
</dbReference>
<comment type="similarity">
    <text evidence="1">Belongs to the NAPRTase family.</text>
</comment>
<evidence type="ECO:0000256" key="3">
    <source>
        <dbReference type="ARBA" id="ARBA00022676"/>
    </source>
</evidence>
<evidence type="ECO:0000256" key="2">
    <source>
        <dbReference type="ARBA" id="ARBA00022642"/>
    </source>
</evidence>
<dbReference type="PIRSF" id="PIRSF005943">
    <property type="entry name" value="NMPRT"/>
    <property type="match status" value="1"/>
</dbReference>
<dbReference type="EMBL" id="JAUTBK010000002">
    <property type="protein sequence ID" value="MDQ1208287.1"/>
    <property type="molecule type" value="Genomic_DNA"/>
</dbReference>
<evidence type="ECO:0000256" key="7">
    <source>
        <dbReference type="ARBA" id="ARBA00035036"/>
    </source>
</evidence>
<proteinExistence type="inferred from homology"/>
<dbReference type="NCBIfam" id="NF006629">
    <property type="entry name" value="PRK09198.1"/>
    <property type="match status" value="1"/>
</dbReference>
<evidence type="ECO:0000313" key="11">
    <source>
        <dbReference type="EMBL" id="MDQ1208287.1"/>
    </source>
</evidence>
<protein>
    <recommendedName>
        <fullName evidence="7">Nicotinamide phosphoribosyltransferase</fullName>
        <ecNumber evidence="6">2.4.2.12</ecNumber>
    </recommendedName>
</protein>
<organism evidence="11 12">
    <name type="scientific">Acinetobacter baylyi</name>
    <dbReference type="NCBI Taxonomy" id="202950"/>
    <lineage>
        <taxon>Bacteria</taxon>
        <taxon>Pseudomonadati</taxon>
        <taxon>Pseudomonadota</taxon>
        <taxon>Gammaproteobacteria</taxon>
        <taxon>Moraxellales</taxon>
        <taxon>Moraxellaceae</taxon>
        <taxon>Acinetobacter</taxon>
    </lineage>
</organism>
<dbReference type="RefSeq" id="WP_004921916.1">
    <property type="nucleotide sequence ID" value="NZ_BCMA01000004.1"/>
</dbReference>
<dbReference type="InterPro" id="IPR036068">
    <property type="entry name" value="Nicotinate_pribotase-like_C"/>
</dbReference>
<keyword evidence="12" id="KW-1185">Reference proteome</keyword>
<evidence type="ECO:0000256" key="1">
    <source>
        <dbReference type="ARBA" id="ARBA00010897"/>
    </source>
</evidence>
<keyword evidence="4 11" id="KW-0808">Transferase</keyword>
<dbReference type="Pfam" id="PF18127">
    <property type="entry name" value="NAMPT_N"/>
    <property type="match status" value="1"/>
</dbReference>
<sequence length="505" mass="56527">MSFRINPLNAIDFYKADHRRQYPEGTEYVYANFTPRSSRLANMLHDFDDKIVFFGLQGFIQHFLIETWNEGFFNQDKATVVSHYKRRMDTSLGEGAVSVEHIEALHDLGYLPLKIKALPEGSRVNMRVPVLTVINTQAEFFWLTNYIETVLSAELWKSSTTATIAFEYKRLLTQYAVKTGASIENVVVQGHDFSSRGMSGIYDAAQSGVGHLTSFIGTDAVTAIDYAEQYYAASGVVGVSVPATEHSVMCMGSEENELETFRRLICELYPSGIVSIVSDTWDFWRVLSEFSVKLKQDILNRTPNALGLAKVVFRPDSGDPVKIICGDPDAEKDTPAYKGAVQLLWEIFGGTYTAQGYKVLHERVGLIYGDSITLQRAEAILQGLEAQGFASSNLVFGIGSYTYNYMTRDTFGFAVKATWGQVNGVGRELFKDPVTDSGTKKSAQGLLRVERSQDGFTLFDRQSKQQENQGELHTVFENGQLCLKSTLDEIRQRLAQQLESFKDSN</sequence>
<gene>
    <name evidence="11" type="ORF">QE380_001210</name>
</gene>
<dbReference type="InterPro" id="IPR041525">
    <property type="entry name" value="N/Namide_PRibTrfase"/>
</dbReference>
<dbReference type="EC" id="2.4.2.12" evidence="6"/>
<dbReference type="InterPro" id="IPR016471">
    <property type="entry name" value="Nicotinamide_PRibTrfase"/>
</dbReference>
<feature type="domain" description="Nicotinate/nicotinamide phosphoribosyltransferase" evidence="9">
    <location>
        <begin position="189"/>
        <end position="479"/>
    </location>
</feature>
<reference evidence="11 12" key="1">
    <citation type="submission" date="2023-07" db="EMBL/GenBank/DDBJ databases">
        <title>Functional and genomic diversity of the sorghum phyllosphere microbiome.</title>
        <authorList>
            <person name="Shade A."/>
        </authorList>
    </citation>
    <scope>NUCLEOTIDE SEQUENCE [LARGE SCALE GENOMIC DNA]</scope>
    <source>
        <strain evidence="11 12">SORGH_AS_0887</strain>
    </source>
</reference>
<dbReference type="GO" id="GO:0047280">
    <property type="term" value="F:nicotinamide phosphoribosyltransferase activity"/>
    <property type="evidence" value="ECO:0007669"/>
    <property type="project" value="UniProtKB-EC"/>
</dbReference>
<dbReference type="CDD" id="cd01569">
    <property type="entry name" value="PBEF_like"/>
    <property type="match status" value="1"/>
</dbReference>
<dbReference type="Pfam" id="PF04095">
    <property type="entry name" value="NAPRTase"/>
    <property type="match status" value="1"/>
</dbReference>
<comment type="catalytic activity">
    <reaction evidence="8">
        <text>beta-nicotinamide D-ribonucleotide + diphosphate = 5-phospho-alpha-D-ribose 1-diphosphate + nicotinamide + H(+)</text>
        <dbReference type="Rhea" id="RHEA:16149"/>
        <dbReference type="ChEBI" id="CHEBI:14649"/>
        <dbReference type="ChEBI" id="CHEBI:15378"/>
        <dbReference type="ChEBI" id="CHEBI:17154"/>
        <dbReference type="ChEBI" id="CHEBI:33019"/>
        <dbReference type="ChEBI" id="CHEBI:58017"/>
        <dbReference type="EC" id="2.4.2.12"/>
    </reaction>
    <physiologicalReaction direction="right-to-left" evidence="8">
        <dbReference type="Rhea" id="RHEA:16151"/>
    </physiologicalReaction>
</comment>
<dbReference type="Proteomes" id="UP001233360">
    <property type="component" value="Unassembled WGS sequence"/>
</dbReference>
<evidence type="ECO:0000256" key="8">
    <source>
        <dbReference type="ARBA" id="ARBA00047835"/>
    </source>
</evidence>
<evidence type="ECO:0000259" key="9">
    <source>
        <dbReference type="Pfam" id="PF04095"/>
    </source>
</evidence>
<evidence type="ECO:0000313" key="12">
    <source>
        <dbReference type="Proteomes" id="UP001233360"/>
    </source>
</evidence>
<dbReference type="PANTHER" id="PTHR43816">
    <property type="entry name" value="NICOTINAMIDE PHOSPHORIBOSYLTRANSFERASE"/>
    <property type="match status" value="1"/>
</dbReference>
<feature type="domain" description="Nicotinamide phosphoribosyltransferase N-terminal" evidence="10">
    <location>
        <begin position="9"/>
        <end position="86"/>
    </location>
</feature>
<accession>A0ABU0UUR8</accession>
<dbReference type="InterPro" id="IPR041529">
    <property type="entry name" value="DUF5598"/>
</dbReference>
<keyword evidence="2" id="KW-0662">Pyridine nucleotide biosynthesis</keyword>
<comment type="pathway">
    <text evidence="5">Cofactor biosynthesis; NAD(+) biosynthesis; nicotinamide D-ribonucleotide from 5-phospho-alpha-D-ribose 1-diphosphate and nicotinamide: step 1/1.</text>
</comment>
<keyword evidence="3 11" id="KW-0328">Glycosyltransferase</keyword>
<name>A0ABU0UUR8_ACIBI</name>
<evidence type="ECO:0000256" key="4">
    <source>
        <dbReference type="ARBA" id="ARBA00022679"/>
    </source>
</evidence>
<dbReference type="GeneID" id="45233413"/>